<dbReference type="GO" id="GO:0030894">
    <property type="term" value="C:replisome"/>
    <property type="evidence" value="ECO:0007669"/>
    <property type="project" value="TreeGrafter"/>
</dbReference>
<dbReference type="PANTHER" id="PTHR13710">
    <property type="entry name" value="DNA HELICASE RECQ FAMILY MEMBER"/>
    <property type="match status" value="1"/>
</dbReference>
<evidence type="ECO:0000313" key="22">
    <source>
        <dbReference type="Proteomes" id="UP000581688"/>
    </source>
</evidence>
<comment type="caution">
    <text evidence="21">The sequence shown here is derived from an EMBL/GenBank/DDBJ whole genome shotgun (WGS) entry which is preliminary data.</text>
</comment>
<dbReference type="CDD" id="cd17920">
    <property type="entry name" value="DEXHc_RecQ"/>
    <property type="match status" value="1"/>
</dbReference>
<dbReference type="SMART" id="SM00487">
    <property type="entry name" value="DEXDc"/>
    <property type="match status" value="1"/>
</dbReference>
<dbReference type="InterPro" id="IPR014001">
    <property type="entry name" value="Helicase_ATP-bd"/>
</dbReference>
<evidence type="ECO:0000256" key="14">
    <source>
        <dbReference type="ARBA" id="ARBA00023235"/>
    </source>
</evidence>
<dbReference type="EC" id="5.6.2.4" evidence="16"/>
<feature type="domain" description="Helicase ATP-binding" evidence="19">
    <location>
        <begin position="26"/>
        <end position="195"/>
    </location>
</feature>
<dbReference type="SMART" id="SM00490">
    <property type="entry name" value="HELICc"/>
    <property type="match status" value="1"/>
</dbReference>
<evidence type="ECO:0000259" key="20">
    <source>
        <dbReference type="PROSITE" id="PS51194"/>
    </source>
</evidence>
<dbReference type="Pfam" id="PF00271">
    <property type="entry name" value="Helicase_C"/>
    <property type="match status" value="1"/>
</dbReference>
<evidence type="ECO:0000256" key="1">
    <source>
        <dbReference type="ARBA" id="ARBA00001946"/>
    </source>
</evidence>
<dbReference type="InterPro" id="IPR006293">
    <property type="entry name" value="DNA_helicase_ATP-dep_RecQ_bac"/>
</dbReference>
<dbReference type="RefSeq" id="WP_174495985.1">
    <property type="nucleotide sequence ID" value="NZ_CADDWK010000005.1"/>
</dbReference>
<dbReference type="SUPFAM" id="SSF46785">
    <property type="entry name" value="Winged helix' DNA-binding domain"/>
    <property type="match status" value="1"/>
</dbReference>
<dbReference type="PROSITE" id="PS51194">
    <property type="entry name" value="HELICASE_CTER"/>
    <property type="match status" value="1"/>
</dbReference>
<keyword evidence="8 21" id="KW-0347">Helicase</keyword>
<dbReference type="Pfam" id="PF00270">
    <property type="entry name" value="DEAD"/>
    <property type="match status" value="1"/>
</dbReference>
<evidence type="ECO:0000256" key="4">
    <source>
        <dbReference type="ARBA" id="ARBA00022723"/>
    </source>
</evidence>
<keyword evidence="14" id="KW-0413">Isomerase</keyword>
<keyword evidence="17" id="KW-0175">Coiled coil</keyword>
<dbReference type="InterPro" id="IPR027417">
    <property type="entry name" value="P-loop_NTPase"/>
</dbReference>
<dbReference type="NCBIfam" id="TIGR00614">
    <property type="entry name" value="recQ_fam"/>
    <property type="match status" value="1"/>
</dbReference>
<dbReference type="Gene3D" id="1.10.150.80">
    <property type="entry name" value="HRDC domain"/>
    <property type="match status" value="1"/>
</dbReference>
<dbReference type="Proteomes" id="UP000581688">
    <property type="component" value="Unassembled WGS sequence"/>
</dbReference>
<comment type="catalytic activity">
    <reaction evidence="15">
        <text>Couples ATP hydrolysis with the unwinding of duplex DNA by translocating in the 3'-5' direction.</text>
        <dbReference type="EC" id="5.6.2.4"/>
    </reaction>
</comment>
<dbReference type="Pfam" id="PF00570">
    <property type="entry name" value="HRDC"/>
    <property type="match status" value="1"/>
</dbReference>
<dbReference type="GO" id="GO:0006260">
    <property type="term" value="P:DNA replication"/>
    <property type="evidence" value="ECO:0007669"/>
    <property type="project" value="InterPro"/>
</dbReference>
<keyword evidence="22" id="KW-1185">Reference proteome</keyword>
<feature type="domain" description="HRDC" evidence="18">
    <location>
        <begin position="516"/>
        <end position="596"/>
    </location>
</feature>
<protein>
    <recommendedName>
        <fullName evidence="16">DNA helicase RecQ</fullName>
        <ecNumber evidence="16">5.6.2.4</ecNumber>
    </recommendedName>
</protein>
<evidence type="ECO:0000256" key="11">
    <source>
        <dbReference type="ARBA" id="ARBA00023125"/>
    </source>
</evidence>
<dbReference type="InterPro" id="IPR029491">
    <property type="entry name" value="Helicase_HTH"/>
</dbReference>
<gene>
    <name evidence="21" type="ORF">HNQ94_002116</name>
</gene>
<evidence type="ECO:0000256" key="8">
    <source>
        <dbReference type="ARBA" id="ARBA00022806"/>
    </source>
</evidence>
<dbReference type="PROSITE" id="PS50967">
    <property type="entry name" value="HRDC"/>
    <property type="match status" value="1"/>
</dbReference>
<dbReference type="GO" id="GO:0043590">
    <property type="term" value="C:bacterial nucleoid"/>
    <property type="evidence" value="ECO:0007669"/>
    <property type="project" value="TreeGrafter"/>
</dbReference>
<evidence type="ECO:0000256" key="13">
    <source>
        <dbReference type="ARBA" id="ARBA00023204"/>
    </source>
</evidence>
<proteinExistence type="inferred from homology"/>
<dbReference type="GO" id="GO:0009432">
    <property type="term" value="P:SOS response"/>
    <property type="evidence" value="ECO:0007669"/>
    <property type="project" value="UniProtKB-UniRule"/>
</dbReference>
<dbReference type="Gene3D" id="1.10.10.10">
    <property type="entry name" value="Winged helix-like DNA-binding domain superfamily/Winged helix DNA-binding domain"/>
    <property type="match status" value="1"/>
</dbReference>
<dbReference type="GO" id="GO:0046872">
    <property type="term" value="F:metal ion binding"/>
    <property type="evidence" value="ECO:0007669"/>
    <property type="project" value="UniProtKB-KW"/>
</dbReference>
<comment type="cofactor">
    <cofactor evidence="2">
        <name>Zn(2+)</name>
        <dbReference type="ChEBI" id="CHEBI:29105"/>
    </cofactor>
</comment>
<dbReference type="SMART" id="SM00341">
    <property type="entry name" value="HRDC"/>
    <property type="match status" value="1"/>
</dbReference>
<dbReference type="GO" id="GO:0016787">
    <property type="term" value="F:hydrolase activity"/>
    <property type="evidence" value="ECO:0007669"/>
    <property type="project" value="UniProtKB-KW"/>
</dbReference>
<dbReference type="FunFam" id="3.40.50.300:FF:001389">
    <property type="entry name" value="ATP-dependent DNA helicase RecQ"/>
    <property type="match status" value="1"/>
</dbReference>
<evidence type="ECO:0000256" key="12">
    <source>
        <dbReference type="ARBA" id="ARBA00023172"/>
    </source>
</evidence>
<accession>A0A841Q5N4</accession>
<keyword evidence="13" id="KW-0234">DNA repair</keyword>
<dbReference type="InterPro" id="IPR002121">
    <property type="entry name" value="HRDC_dom"/>
</dbReference>
<dbReference type="AlphaFoldDB" id="A0A841Q5N4"/>
<dbReference type="GO" id="GO:0043138">
    <property type="term" value="F:3'-5' DNA helicase activity"/>
    <property type="evidence" value="ECO:0007669"/>
    <property type="project" value="UniProtKB-EC"/>
</dbReference>
<keyword evidence="11" id="KW-0238">DNA-binding</keyword>
<dbReference type="SUPFAM" id="SSF52540">
    <property type="entry name" value="P-loop containing nucleoside triphosphate hydrolases"/>
    <property type="match status" value="1"/>
</dbReference>
<dbReference type="EMBL" id="JACHGH010000005">
    <property type="protein sequence ID" value="MBB6453667.1"/>
    <property type="molecule type" value="Genomic_DNA"/>
</dbReference>
<dbReference type="InterPro" id="IPR044876">
    <property type="entry name" value="HRDC_dom_sf"/>
</dbReference>
<organism evidence="21 22">
    <name type="scientific">Salirhabdus euzebyi</name>
    <dbReference type="NCBI Taxonomy" id="394506"/>
    <lineage>
        <taxon>Bacteria</taxon>
        <taxon>Bacillati</taxon>
        <taxon>Bacillota</taxon>
        <taxon>Bacilli</taxon>
        <taxon>Bacillales</taxon>
        <taxon>Bacillaceae</taxon>
        <taxon>Salirhabdus</taxon>
    </lineage>
</organism>
<dbReference type="GO" id="GO:0009378">
    <property type="term" value="F:four-way junction helicase activity"/>
    <property type="evidence" value="ECO:0007669"/>
    <property type="project" value="TreeGrafter"/>
</dbReference>
<evidence type="ECO:0000256" key="10">
    <source>
        <dbReference type="ARBA" id="ARBA00022840"/>
    </source>
</evidence>
<dbReference type="Pfam" id="PF14493">
    <property type="entry name" value="HTH_40"/>
    <property type="match status" value="1"/>
</dbReference>
<dbReference type="InterPro" id="IPR010997">
    <property type="entry name" value="HRDC-like_sf"/>
</dbReference>
<dbReference type="NCBIfam" id="TIGR01389">
    <property type="entry name" value="recQ"/>
    <property type="match status" value="1"/>
</dbReference>
<evidence type="ECO:0000256" key="16">
    <source>
        <dbReference type="NCBIfam" id="TIGR01389"/>
    </source>
</evidence>
<evidence type="ECO:0000256" key="2">
    <source>
        <dbReference type="ARBA" id="ARBA00001947"/>
    </source>
</evidence>
<comment type="similarity">
    <text evidence="3">Belongs to the helicase family. RecQ subfamily.</text>
</comment>
<evidence type="ECO:0000256" key="3">
    <source>
        <dbReference type="ARBA" id="ARBA00005446"/>
    </source>
</evidence>
<dbReference type="Pfam" id="PF09382">
    <property type="entry name" value="RQC"/>
    <property type="match status" value="1"/>
</dbReference>
<evidence type="ECO:0000256" key="5">
    <source>
        <dbReference type="ARBA" id="ARBA00022741"/>
    </source>
</evidence>
<dbReference type="CDD" id="cd18794">
    <property type="entry name" value="SF2_C_RecQ"/>
    <property type="match status" value="1"/>
</dbReference>
<dbReference type="PANTHER" id="PTHR13710:SF105">
    <property type="entry name" value="ATP-DEPENDENT DNA HELICASE Q1"/>
    <property type="match status" value="1"/>
</dbReference>
<keyword evidence="4" id="KW-0479">Metal-binding</keyword>
<feature type="domain" description="Helicase C-terminal" evidence="20">
    <location>
        <begin position="205"/>
        <end position="369"/>
    </location>
</feature>
<keyword evidence="9" id="KW-0862">Zinc</keyword>
<comment type="cofactor">
    <cofactor evidence="1">
        <name>Mg(2+)</name>
        <dbReference type="ChEBI" id="CHEBI:18420"/>
    </cofactor>
</comment>
<dbReference type="Pfam" id="PF16124">
    <property type="entry name" value="RecQ_Zn_bind"/>
    <property type="match status" value="1"/>
</dbReference>
<dbReference type="InterPro" id="IPR018982">
    <property type="entry name" value="RQC_domain"/>
</dbReference>
<dbReference type="InterPro" id="IPR036388">
    <property type="entry name" value="WH-like_DNA-bd_sf"/>
</dbReference>
<dbReference type="InterPro" id="IPR011545">
    <property type="entry name" value="DEAD/DEAH_box_helicase_dom"/>
</dbReference>
<evidence type="ECO:0000259" key="18">
    <source>
        <dbReference type="PROSITE" id="PS50967"/>
    </source>
</evidence>
<dbReference type="GO" id="GO:0005737">
    <property type="term" value="C:cytoplasm"/>
    <property type="evidence" value="ECO:0007669"/>
    <property type="project" value="TreeGrafter"/>
</dbReference>
<feature type="coiled-coil region" evidence="17">
    <location>
        <begin position="512"/>
        <end position="539"/>
    </location>
</feature>
<evidence type="ECO:0000259" key="19">
    <source>
        <dbReference type="PROSITE" id="PS51192"/>
    </source>
</evidence>
<evidence type="ECO:0000256" key="7">
    <source>
        <dbReference type="ARBA" id="ARBA00022801"/>
    </source>
</evidence>
<dbReference type="GO" id="GO:0003677">
    <property type="term" value="F:DNA binding"/>
    <property type="evidence" value="ECO:0007669"/>
    <property type="project" value="UniProtKB-KW"/>
</dbReference>
<keyword evidence="7 21" id="KW-0378">Hydrolase</keyword>
<dbReference type="Gene3D" id="3.40.50.300">
    <property type="entry name" value="P-loop containing nucleotide triphosphate hydrolases"/>
    <property type="match status" value="2"/>
</dbReference>
<keyword evidence="6" id="KW-0227">DNA damage</keyword>
<evidence type="ECO:0000256" key="15">
    <source>
        <dbReference type="ARBA" id="ARBA00034617"/>
    </source>
</evidence>
<evidence type="ECO:0000256" key="6">
    <source>
        <dbReference type="ARBA" id="ARBA00022763"/>
    </source>
</evidence>
<keyword evidence="10" id="KW-0067">ATP-binding</keyword>
<dbReference type="FunFam" id="1.10.150.80:FF:000002">
    <property type="entry name" value="ATP-dependent DNA helicase RecQ"/>
    <property type="match status" value="1"/>
</dbReference>
<dbReference type="PROSITE" id="PS51192">
    <property type="entry name" value="HELICASE_ATP_BIND_1"/>
    <property type="match status" value="1"/>
</dbReference>
<dbReference type="GO" id="GO:0006310">
    <property type="term" value="P:DNA recombination"/>
    <property type="evidence" value="ECO:0007669"/>
    <property type="project" value="UniProtKB-UniRule"/>
</dbReference>
<dbReference type="GO" id="GO:0006281">
    <property type="term" value="P:DNA repair"/>
    <property type="evidence" value="ECO:0007669"/>
    <property type="project" value="UniProtKB-KW"/>
</dbReference>
<evidence type="ECO:0000256" key="17">
    <source>
        <dbReference type="SAM" id="Coils"/>
    </source>
</evidence>
<name>A0A841Q5N4_9BACI</name>
<keyword evidence="12" id="KW-0233">DNA recombination</keyword>
<reference evidence="21 22" key="1">
    <citation type="submission" date="2020-08" db="EMBL/GenBank/DDBJ databases">
        <title>Genomic Encyclopedia of Type Strains, Phase IV (KMG-IV): sequencing the most valuable type-strain genomes for metagenomic binning, comparative biology and taxonomic classification.</title>
        <authorList>
            <person name="Goeker M."/>
        </authorList>
    </citation>
    <scope>NUCLEOTIDE SEQUENCE [LARGE SCALE GENOMIC DNA]</scope>
    <source>
        <strain evidence="21 22">DSM 19612</strain>
    </source>
</reference>
<sequence length="722" mass="82396">MIHTAKQILKESFGFSSFREGQDEIIQRILHKKNTLGIMPTGGGKSLCYQIPAMIFPGVSIIISPLISLMKDQVDALHAAGVPATYINSSLTTNEYKERVDNIRAGEYKMVFIAPERLESPAFASTLRTLDISLIAFDEAHCISHWGHDFRPSYRSVVNNLFNISRQAVVVALTATATEEVAEDIRGLLNISEDNTVLTTFARKNLSFHVLKGENKKDFTLDYLTKHKKDSGIIYTSTRKDADQLYEYLQKKNLSVEKYHAGLSEKERQRAQEAFILDDISVMIATNAFGMGIDKSNVRYVIHYNMPRNIEAYYQEAGRAGRDGEESDCYLLFSPQDVQIHKFLIEESQLDEAQRTKEYSRLKQMVDYCHTESCLHSHFLHYFSDQTNYSDCEKCSNCSDQREKVAITTEAQMVFSCIKRMRESFGTTLVAQVLKGSNNKRVKELQFHKLSTYGLMKKQREKDIVDLIQYLTAEGFLALSDGKFPVVRLTTKAYDVLTGQEQVYKKMKTVEEETTTEENQELFDLLRALRKELADTESVPPYVVFSDASLKEMASNYPTDEHNFLKISGVGQAKLEKYGAKFLETIQYYVNEKEVIANQSQTTPSPIKAKPVNTIDLEDRFEDMPSHLISYQLFREGLTIEEIAQSRGNKTITVQGHIIRSVKEGQPINWEEIFSEDVEQLVLEAKNNCEEDRLKTIKEALPENIDYFTIQAVLCKNDVPVK</sequence>
<dbReference type="SMART" id="SM00956">
    <property type="entry name" value="RQC"/>
    <property type="match status" value="1"/>
</dbReference>
<keyword evidence="5" id="KW-0547">Nucleotide-binding</keyword>
<dbReference type="InterPro" id="IPR004589">
    <property type="entry name" value="DNA_helicase_ATP-dep_RecQ"/>
</dbReference>
<dbReference type="InterPro" id="IPR036390">
    <property type="entry name" value="WH_DNA-bd_sf"/>
</dbReference>
<dbReference type="SUPFAM" id="SSF47819">
    <property type="entry name" value="HRDC-like"/>
    <property type="match status" value="1"/>
</dbReference>
<dbReference type="GO" id="GO:0005524">
    <property type="term" value="F:ATP binding"/>
    <property type="evidence" value="ECO:0007669"/>
    <property type="project" value="UniProtKB-KW"/>
</dbReference>
<evidence type="ECO:0000256" key="9">
    <source>
        <dbReference type="ARBA" id="ARBA00022833"/>
    </source>
</evidence>
<evidence type="ECO:0000313" key="21">
    <source>
        <dbReference type="EMBL" id="MBB6453667.1"/>
    </source>
</evidence>
<dbReference type="InterPro" id="IPR032284">
    <property type="entry name" value="RecQ_Zn-bd"/>
</dbReference>
<dbReference type="InterPro" id="IPR001650">
    <property type="entry name" value="Helicase_C-like"/>
</dbReference>